<reference evidence="4" key="1">
    <citation type="submission" date="2025-08" db="UniProtKB">
        <authorList>
            <consortium name="Ensembl"/>
        </authorList>
    </citation>
    <scope>IDENTIFICATION</scope>
</reference>
<protein>
    <recommendedName>
        <fullName evidence="3">Chemokine interleukin-8-like domain-containing protein</fullName>
    </recommendedName>
</protein>
<reference evidence="4" key="2">
    <citation type="submission" date="2025-09" db="UniProtKB">
        <authorList>
            <consortium name="Ensembl"/>
        </authorList>
    </citation>
    <scope>IDENTIFICATION</scope>
</reference>
<dbReference type="AlphaFoldDB" id="A0A8C4D9J4"/>
<dbReference type="GeneTree" id="ENSGT01150000287148"/>
<keyword evidence="5" id="KW-1185">Reference proteome</keyword>
<dbReference type="GO" id="GO:0008009">
    <property type="term" value="F:chemokine activity"/>
    <property type="evidence" value="ECO:0007669"/>
    <property type="project" value="InterPro"/>
</dbReference>
<dbReference type="GO" id="GO:0006955">
    <property type="term" value="P:immune response"/>
    <property type="evidence" value="ECO:0007669"/>
    <property type="project" value="InterPro"/>
</dbReference>
<dbReference type="Proteomes" id="UP000694389">
    <property type="component" value="Unassembled WGS sequence"/>
</dbReference>
<sequence>MSTRIVYIALLLFSVCLCFQASAGHRRPFFKDLVRPPCCIEVTTRNITKMVIGNTYRKQSADPPCVEAIIFTTRKRPACVEPNSEWVKNLIANMTKL</sequence>
<dbReference type="PANTHER" id="PTHR12015">
    <property type="entry name" value="SMALL INDUCIBLE CYTOKINE A"/>
    <property type="match status" value="1"/>
</dbReference>
<evidence type="ECO:0000256" key="1">
    <source>
        <dbReference type="ARBA" id="ARBA00022514"/>
    </source>
</evidence>
<feature type="domain" description="Chemokine interleukin-8-like" evidence="3">
    <location>
        <begin position="35"/>
        <end position="94"/>
    </location>
</feature>
<feature type="chain" id="PRO_5035871022" description="Chemokine interleukin-8-like domain-containing protein" evidence="2">
    <location>
        <begin position="25"/>
        <end position="97"/>
    </location>
</feature>
<evidence type="ECO:0000313" key="4">
    <source>
        <dbReference type="Ensembl" id="ENSDLAP00005001766.2"/>
    </source>
</evidence>
<keyword evidence="2" id="KW-0732">Signal</keyword>
<dbReference type="SUPFAM" id="SSF54117">
    <property type="entry name" value="Interleukin 8-like chemokines"/>
    <property type="match status" value="1"/>
</dbReference>
<dbReference type="Gene3D" id="2.40.50.40">
    <property type="match status" value="1"/>
</dbReference>
<proteinExistence type="predicted"/>
<dbReference type="Ensembl" id="ENSDLAT00005001844.2">
    <property type="protein sequence ID" value="ENSDLAP00005001766.2"/>
    <property type="gene ID" value="ENSDLAG00005000835.2"/>
</dbReference>
<dbReference type="InterPro" id="IPR036048">
    <property type="entry name" value="Interleukin_8-like_sf"/>
</dbReference>
<dbReference type="InterPro" id="IPR039809">
    <property type="entry name" value="Chemokine_b/g/d"/>
</dbReference>
<evidence type="ECO:0000259" key="3">
    <source>
        <dbReference type="SMART" id="SM00199"/>
    </source>
</evidence>
<keyword evidence="1" id="KW-0202">Cytokine</keyword>
<dbReference type="InterPro" id="IPR001811">
    <property type="entry name" value="Chemokine_IL8-like_dom"/>
</dbReference>
<dbReference type="CDD" id="cd00169">
    <property type="entry name" value="Chemokine"/>
    <property type="match status" value="1"/>
</dbReference>
<dbReference type="SMART" id="SM00199">
    <property type="entry name" value="SCY"/>
    <property type="match status" value="1"/>
</dbReference>
<feature type="signal peptide" evidence="2">
    <location>
        <begin position="1"/>
        <end position="24"/>
    </location>
</feature>
<organism evidence="4 5">
    <name type="scientific">Dicentrarchus labrax</name>
    <name type="common">European seabass</name>
    <name type="synonym">Morone labrax</name>
    <dbReference type="NCBI Taxonomy" id="13489"/>
    <lineage>
        <taxon>Eukaryota</taxon>
        <taxon>Metazoa</taxon>
        <taxon>Chordata</taxon>
        <taxon>Craniata</taxon>
        <taxon>Vertebrata</taxon>
        <taxon>Euteleostomi</taxon>
        <taxon>Actinopterygii</taxon>
        <taxon>Neopterygii</taxon>
        <taxon>Teleostei</taxon>
        <taxon>Neoteleostei</taxon>
        <taxon>Acanthomorphata</taxon>
        <taxon>Eupercaria</taxon>
        <taxon>Moronidae</taxon>
        <taxon>Dicentrarchus</taxon>
    </lineage>
</organism>
<accession>A0A8C4D9J4</accession>
<dbReference type="GO" id="GO:0005615">
    <property type="term" value="C:extracellular space"/>
    <property type="evidence" value="ECO:0007669"/>
    <property type="project" value="UniProtKB-KW"/>
</dbReference>
<evidence type="ECO:0000313" key="5">
    <source>
        <dbReference type="Proteomes" id="UP000694389"/>
    </source>
</evidence>
<name>A0A8C4D9J4_DICLA</name>
<dbReference type="Pfam" id="PF00048">
    <property type="entry name" value="IL8"/>
    <property type="match status" value="1"/>
</dbReference>
<evidence type="ECO:0000256" key="2">
    <source>
        <dbReference type="SAM" id="SignalP"/>
    </source>
</evidence>